<protein>
    <submittedName>
        <fullName evidence="1">Uncharacterized protein</fullName>
    </submittedName>
</protein>
<name>A0A9X2YZP0_9MYCO</name>
<reference evidence="1" key="1">
    <citation type="submission" date="2020-07" db="EMBL/GenBank/DDBJ databases">
        <authorList>
            <person name="Pettersson B.M.F."/>
            <person name="Behra P.R.K."/>
            <person name="Ramesh M."/>
            <person name="Das S."/>
            <person name="Dasgupta S."/>
            <person name="Kirsebom L.A."/>
        </authorList>
    </citation>
    <scope>NUCLEOTIDE SEQUENCE</scope>
    <source>
        <strain evidence="1">DSM 44838</strain>
    </source>
</reference>
<gene>
    <name evidence="1" type="ORF">H7K45_12555</name>
</gene>
<dbReference type="Proteomes" id="UP001141629">
    <property type="component" value="Unassembled WGS sequence"/>
</dbReference>
<reference evidence="1" key="2">
    <citation type="journal article" date="2022" name="BMC Genomics">
        <title>Comparative genome analysis of mycobacteria focusing on tRNA and non-coding RNA.</title>
        <authorList>
            <person name="Behra P.R.K."/>
            <person name="Pettersson B.M.F."/>
            <person name="Ramesh M."/>
            <person name="Das S."/>
            <person name="Dasgupta S."/>
            <person name="Kirsebom L.A."/>
        </authorList>
    </citation>
    <scope>NUCLEOTIDE SEQUENCE</scope>
    <source>
        <strain evidence="1">DSM 44838</strain>
    </source>
</reference>
<keyword evidence="2" id="KW-1185">Reference proteome</keyword>
<organism evidence="1 2">
    <name type="scientific">Mycobacterium yunnanensis</name>
    <dbReference type="NCBI Taxonomy" id="368477"/>
    <lineage>
        <taxon>Bacteria</taxon>
        <taxon>Bacillati</taxon>
        <taxon>Actinomycetota</taxon>
        <taxon>Actinomycetes</taxon>
        <taxon>Mycobacteriales</taxon>
        <taxon>Mycobacteriaceae</taxon>
        <taxon>Mycobacterium</taxon>
    </lineage>
</organism>
<sequence length="291" mass="32446">MRNTHFNIIGPTAGNAVVEAWADDYIRFERRPQWQELLRSELRSRCRQLEPSQAQVLHATFSGAKLANADVENLAIYNIDSFSTAGRNGIRFEHGGPVQAPHDGVDYSFGYRYALATRSSTFNHWQKGRTLASFGWTDLGAFRGDKKLAQVWLALRRGEPAVFEPAAPETRFAVSLQVRPPLRRQPVWGALVKGIFDGVICAFHSHTDTSVLPEVSTRLAEVLSEDAAEIELALLNQHRAVLGAVRRLASPYRQGVKWDPSDHLCVAGELIAAEPIDDRWAISGELAELHR</sequence>
<proteinExistence type="predicted"/>
<dbReference type="RefSeq" id="WP_263996150.1">
    <property type="nucleotide sequence ID" value="NZ_JACKVK010000008.1"/>
</dbReference>
<evidence type="ECO:0000313" key="1">
    <source>
        <dbReference type="EMBL" id="MCV7421375.1"/>
    </source>
</evidence>
<dbReference type="AlphaFoldDB" id="A0A9X2YZP0"/>
<evidence type="ECO:0000313" key="2">
    <source>
        <dbReference type="Proteomes" id="UP001141629"/>
    </source>
</evidence>
<comment type="caution">
    <text evidence="1">The sequence shown here is derived from an EMBL/GenBank/DDBJ whole genome shotgun (WGS) entry which is preliminary data.</text>
</comment>
<accession>A0A9X2YZP0</accession>
<dbReference type="EMBL" id="JACKVK010000008">
    <property type="protein sequence ID" value="MCV7421375.1"/>
    <property type="molecule type" value="Genomic_DNA"/>
</dbReference>